<gene>
    <name evidence="2" type="ORF">AMOR_22520</name>
</gene>
<evidence type="ECO:0000259" key="1">
    <source>
        <dbReference type="Pfam" id="PF00149"/>
    </source>
</evidence>
<dbReference type="Gene3D" id="3.60.21.10">
    <property type="match status" value="1"/>
</dbReference>
<dbReference type="Proteomes" id="UP001162891">
    <property type="component" value="Chromosome"/>
</dbReference>
<dbReference type="RefSeq" id="WP_248361098.1">
    <property type="nucleotide sequence ID" value="NZ_AP025591.1"/>
</dbReference>
<protein>
    <recommendedName>
        <fullName evidence="1">Calcineurin-like phosphoesterase domain-containing protein</fullName>
    </recommendedName>
</protein>
<proteinExistence type="predicted"/>
<evidence type="ECO:0000313" key="3">
    <source>
        <dbReference type="Proteomes" id="UP001162891"/>
    </source>
</evidence>
<reference evidence="3" key="1">
    <citation type="journal article" date="2022" name="Int. J. Syst. Evol. Microbiol.">
        <title>Anaeromyxobacter oryzae sp. nov., Anaeromyxobacter diazotrophicus sp. nov. and Anaeromyxobacter paludicola sp. nov., isolated from paddy soils.</title>
        <authorList>
            <person name="Itoh H."/>
            <person name="Xu Z."/>
            <person name="Mise K."/>
            <person name="Masuda Y."/>
            <person name="Ushijima N."/>
            <person name="Hayakawa C."/>
            <person name="Shiratori Y."/>
            <person name="Senoo K."/>
        </authorList>
    </citation>
    <scope>NUCLEOTIDE SEQUENCE [LARGE SCALE GENOMIC DNA]</scope>
    <source>
        <strain evidence="3">Red232</strain>
    </source>
</reference>
<dbReference type="InterPro" id="IPR004843">
    <property type="entry name" value="Calcineurin-like_PHP"/>
</dbReference>
<dbReference type="EMBL" id="AP025591">
    <property type="protein sequence ID" value="BDG03256.1"/>
    <property type="molecule type" value="Genomic_DNA"/>
</dbReference>
<dbReference type="Pfam" id="PF00149">
    <property type="entry name" value="Metallophos"/>
    <property type="match status" value="1"/>
</dbReference>
<dbReference type="SUPFAM" id="SSF56300">
    <property type="entry name" value="Metallo-dependent phosphatases"/>
    <property type="match status" value="1"/>
</dbReference>
<sequence>MTLVRIASDWHLAPRSPARHGRLARAFLARARADGALVVLNGDVFDDLFAGAGRGEAAHPEVAAELATLRAAGRLRRTCGNHDPDAGEARVVLDAPGAGRVLVMHGHAADPVNSSALGRLGDGISRRFGRLAAVRGAAWLAEAAARAAAGDRMVSIFRERCLAIVEREGFDLGVFGHVHAAYLAAGDRYANAGALHDDRLEYLELGEGGPRLVTLRADELAASERAGIDGRPPR</sequence>
<accession>A0ABM7WUW0</accession>
<name>A0ABM7WUW0_9BACT</name>
<evidence type="ECO:0000313" key="2">
    <source>
        <dbReference type="EMBL" id="BDG03256.1"/>
    </source>
</evidence>
<organism evidence="2 3">
    <name type="scientific">Anaeromyxobacter oryzae</name>
    <dbReference type="NCBI Taxonomy" id="2918170"/>
    <lineage>
        <taxon>Bacteria</taxon>
        <taxon>Pseudomonadati</taxon>
        <taxon>Myxococcota</taxon>
        <taxon>Myxococcia</taxon>
        <taxon>Myxococcales</taxon>
        <taxon>Cystobacterineae</taxon>
        <taxon>Anaeromyxobacteraceae</taxon>
        <taxon>Anaeromyxobacter</taxon>
    </lineage>
</organism>
<dbReference type="InterPro" id="IPR029052">
    <property type="entry name" value="Metallo-depent_PP-like"/>
</dbReference>
<feature type="domain" description="Calcineurin-like phosphoesterase" evidence="1">
    <location>
        <begin position="6"/>
        <end position="180"/>
    </location>
</feature>
<keyword evidence="3" id="KW-1185">Reference proteome</keyword>